<comment type="caution">
    <text evidence="8">The sequence shown here is derived from an EMBL/GenBank/DDBJ whole genome shotgun (WGS) entry which is preliminary data.</text>
</comment>
<dbReference type="SUPFAM" id="SSF48371">
    <property type="entry name" value="ARM repeat"/>
    <property type="match status" value="1"/>
</dbReference>
<dbReference type="InterPro" id="IPR051374">
    <property type="entry name" value="Ataxin-10/CTR86_families"/>
</dbReference>
<accession>A0A9W8LJM4</accession>
<dbReference type="InterPro" id="IPR019156">
    <property type="entry name" value="Ataxin-10_domain"/>
</dbReference>
<dbReference type="AlphaFoldDB" id="A0A9W8LJM4"/>
<evidence type="ECO:0000256" key="3">
    <source>
        <dbReference type="ARBA" id="ARBA00023306"/>
    </source>
</evidence>
<evidence type="ECO:0000256" key="1">
    <source>
        <dbReference type="ARBA" id="ARBA00008384"/>
    </source>
</evidence>
<dbReference type="OrthoDB" id="379794at2759"/>
<dbReference type="PANTHER" id="PTHR13255:SF0">
    <property type="entry name" value="ATAXIN-10"/>
    <property type="match status" value="1"/>
</dbReference>
<evidence type="ECO:0000256" key="5">
    <source>
        <dbReference type="ARBA" id="ARBA00044801"/>
    </source>
</evidence>
<evidence type="ECO:0000313" key="9">
    <source>
        <dbReference type="Proteomes" id="UP001140217"/>
    </source>
</evidence>
<dbReference type="Proteomes" id="UP001140217">
    <property type="component" value="Unassembled WGS sequence"/>
</dbReference>
<name>A0A9W8LJM4_9FUNG</name>
<evidence type="ECO:0000259" key="7">
    <source>
        <dbReference type="Pfam" id="PF09759"/>
    </source>
</evidence>
<dbReference type="InterPro" id="IPR011989">
    <property type="entry name" value="ARM-like"/>
</dbReference>
<protein>
    <recommendedName>
        <fullName evidence="5">Ataxin-10 homolog</fullName>
    </recommendedName>
    <alternativeName>
        <fullName evidence="6">Copper transport protein 86</fullName>
    </alternativeName>
</protein>
<comment type="similarity">
    <text evidence="1">Belongs to the ataxin-10 family.</text>
</comment>
<dbReference type="GO" id="GO:0005829">
    <property type="term" value="C:cytosol"/>
    <property type="evidence" value="ECO:0007669"/>
    <property type="project" value="TreeGrafter"/>
</dbReference>
<keyword evidence="9" id="KW-1185">Reference proteome</keyword>
<dbReference type="Gene3D" id="1.25.10.10">
    <property type="entry name" value="Leucine-rich Repeat Variant"/>
    <property type="match status" value="1"/>
</dbReference>
<reference evidence="8" key="1">
    <citation type="submission" date="2022-07" db="EMBL/GenBank/DDBJ databases">
        <title>Phylogenomic reconstructions and comparative analyses of Kickxellomycotina fungi.</title>
        <authorList>
            <person name="Reynolds N.K."/>
            <person name="Stajich J.E."/>
            <person name="Barry K."/>
            <person name="Grigoriev I.V."/>
            <person name="Crous P."/>
            <person name="Smith M.E."/>
        </authorList>
    </citation>
    <scope>NUCLEOTIDE SEQUENCE</scope>
    <source>
        <strain evidence="8">NBRC 105414</strain>
    </source>
</reference>
<dbReference type="PANTHER" id="PTHR13255">
    <property type="entry name" value="ATAXIN-10"/>
    <property type="match status" value="1"/>
</dbReference>
<gene>
    <name evidence="8" type="primary">ATXN10</name>
    <name evidence="8" type="ORF">H4R18_002093</name>
</gene>
<evidence type="ECO:0000313" key="8">
    <source>
        <dbReference type="EMBL" id="KAJ2782719.1"/>
    </source>
</evidence>
<comment type="function">
    <text evidence="4">May play a role in the regulation of cytokinesis.</text>
</comment>
<dbReference type="GO" id="GO:0051301">
    <property type="term" value="P:cell division"/>
    <property type="evidence" value="ECO:0007669"/>
    <property type="project" value="UniProtKB-KW"/>
</dbReference>
<organism evidence="8 9">
    <name type="scientific">Coemansia javaensis</name>
    <dbReference type="NCBI Taxonomy" id="2761396"/>
    <lineage>
        <taxon>Eukaryota</taxon>
        <taxon>Fungi</taxon>
        <taxon>Fungi incertae sedis</taxon>
        <taxon>Zoopagomycota</taxon>
        <taxon>Kickxellomycotina</taxon>
        <taxon>Kickxellomycetes</taxon>
        <taxon>Kickxellales</taxon>
        <taxon>Kickxellaceae</taxon>
        <taxon>Coemansia</taxon>
    </lineage>
</organism>
<keyword evidence="2" id="KW-0132">Cell division</keyword>
<sequence length="496" mass="51605">MSRMDAASASVERLRALQQECAAYRGASPHPSRPHIAADVDRPVWDRIHALMQELVLRISAGARGEDNSDDDDDDDDALLAEIGGCAEALGDLCAFARNAAAAGPRNQEAIADSGVMADMASVARQMVRRELGCAAAARCAAAAGQALSNTVTGDARLRRRLMDAELLAGQEPTESVYWCLLVSTSAKTSTAGAVLLLNSVKDDAALCSALCSADAGRAVAHKVGELFGDSADDEAEHKTLLYVVLEALIAHRCYGALLAGGAQLGAYGLLDALAVHCKQSTGPSGYAALLDAALLGALNAVLAACRDVLARAWQGAAGAVDTEDLVAVQRSLAAALAALGEATVDMDAALSARVLEAGLVRTAVALLGLLSQHLPRARAAGGAEPASRAFAFKRDLIRVIGNAAHRNPPAQDLVRELGGLEMVLDNMQIDDSHPFIREHAVVALRCLLQDNAASQEYVQGMGAVGVVQDPQVARAGLQARIGPDGRVVVERAEQE</sequence>
<feature type="domain" description="Ataxin-10" evidence="7">
    <location>
        <begin position="393"/>
        <end position="490"/>
    </location>
</feature>
<evidence type="ECO:0000256" key="4">
    <source>
        <dbReference type="ARBA" id="ARBA00044746"/>
    </source>
</evidence>
<dbReference type="InterPro" id="IPR016024">
    <property type="entry name" value="ARM-type_fold"/>
</dbReference>
<keyword evidence="3" id="KW-0131">Cell cycle</keyword>
<proteinExistence type="inferred from homology"/>
<evidence type="ECO:0000256" key="6">
    <source>
        <dbReference type="ARBA" id="ARBA00044805"/>
    </source>
</evidence>
<dbReference type="Pfam" id="PF09759">
    <property type="entry name" value="Atx10homo_assoc"/>
    <property type="match status" value="1"/>
</dbReference>
<dbReference type="EMBL" id="JANBUL010000064">
    <property type="protein sequence ID" value="KAJ2782719.1"/>
    <property type="molecule type" value="Genomic_DNA"/>
</dbReference>
<evidence type="ECO:0000256" key="2">
    <source>
        <dbReference type="ARBA" id="ARBA00022618"/>
    </source>
</evidence>